<keyword evidence="3" id="KW-1185">Reference proteome</keyword>
<proteinExistence type="predicted"/>
<dbReference type="STRING" id="1123281.SAMN02745180_00688"/>
<sequence>MIVRSCAGGIVFHNDKVFILKNGKGEWVLPKGKIRNNSLPTDTALNRIKFEAGIDAKIVSTAGETSYEFYSLSRKQPVCNVITWYIMEAPSKKYEVNEDEGFLDGGFFSIKEAMERITYSQDKSLVNLSFKKYLVFKEFEKMEEVYV</sequence>
<evidence type="ECO:0000313" key="2">
    <source>
        <dbReference type="EMBL" id="SHH63767.1"/>
    </source>
</evidence>
<dbReference type="PROSITE" id="PS51462">
    <property type="entry name" value="NUDIX"/>
    <property type="match status" value="1"/>
</dbReference>
<accession>A0A1M5ULH8</accession>
<dbReference type="AlphaFoldDB" id="A0A1M5ULH8"/>
<dbReference type="CDD" id="cd03673">
    <property type="entry name" value="NUDIX_Ap6A_hydrolase"/>
    <property type="match status" value="1"/>
</dbReference>
<reference evidence="2 3" key="1">
    <citation type="submission" date="2016-11" db="EMBL/GenBank/DDBJ databases">
        <authorList>
            <person name="Jaros S."/>
            <person name="Januszkiewicz K."/>
            <person name="Wedrychowicz H."/>
        </authorList>
    </citation>
    <scope>NUCLEOTIDE SEQUENCE [LARGE SCALE GENOMIC DNA]</scope>
    <source>
        <strain evidence="2 3">DSM 13106</strain>
    </source>
</reference>
<dbReference type="InterPro" id="IPR000086">
    <property type="entry name" value="NUDIX_hydrolase_dom"/>
</dbReference>
<dbReference type="RefSeq" id="WP_072743261.1">
    <property type="nucleotide sequence ID" value="NZ_FQXR01000003.1"/>
</dbReference>
<dbReference type="Gene3D" id="3.90.79.10">
    <property type="entry name" value="Nucleoside Triphosphate Pyrophosphohydrolase"/>
    <property type="match status" value="1"/>
</dbReference>
<evidence type="ECO:0000313" key="3">
    <source>
        <dbReference type="Proteomes" id="UP000184389"/>
    </source>
</evidence>
<evidence type="ECO:0000259" key="1">
    <source>
        <dbReference type="PROSITE" id="PS51462"/>
    </source>
</evidence>
<dbReference type="SUPFAM" id="SSF55811">
    <property type="entry name" value="Nudix"/>
    <property type="match status" value="1"/>
</dbReference>
<dbReference type="OrthoDB" id="1848782at2"/>
<organism evidence="2 3">
    <name type="scientific">Sporanaerobacter acetigenes DSM 13106</name>
    <dbReference type="NCBI Taxonomy" id="1123281"/>
    <lineage>
        <taxon>Bacteria</taxon>
        <taxon>Bacillati</taxon>
        <taxon>Bacillota</taxon>
        <taxon>Tissierellia</taxon>
        <taxon>Tissierellales</taxon>
        <taxon>Sporanaerobacteraceae</taxon>
        <taxon>Sporanaerobacter</taxon>
    </lineage>
</organism>
<dbReference type="InterPro" id="IPR015797">
    <property type="entry name" value="NUDIX_hydrolase-like_dom_sf"/>
</dbReference>
<dbReference type="Proteomes" id="UP000184389">
    <property type="component" value="Unassembled WGS sequence"/>
</dbReference>
<feature type="domain" description="Nudix hydrolase" evidence="1">
    <location>
        <begin position="2"/>
        <end position="138"/>
    </location>
</feature>
<gene>
    <name evidence="2" type="ORF">SAMN02745180_00688</name>
</gene>
<dbReference type="EMBL" id="FQXR01000003">
    <property type="protein sequence ID" value="SHH63767.1"/>
    <property type="molecule type" value="Genomic_DNA"/>
</dbReference>
<protein>
    <submittedName>
        <fullName evidence="2">NUDIX domain-containing protein</fullName>
    </submittedName>
</protein>
<name>A0A1M5ULH8_9FIRM</name>
<dbReference type="Pfam" id="PF00293">
    <property type="entry name" value="NUDIX"/>
    <property type="match status" value="1"/>
</dbReference>